<accession>A0A0F9PJ92</accession>
<gene>
    <name evidence="1" type="ORF">LCGC14_1131290</name>
</gene>
<dbReference type="EMBL" id="LAZR01005300">
    <property type="protein sequence ID" value="KKN01091.1"/>
    <property type="molecule type" value="Genomic_DNA"/>
</dbReference>
<dbReference type="AlphaFoldDB" id="A0A0F9PJ92"/>
<organism evidence="1">
    <name type="scientific">marine sediment metagenome</name>
    <dbReference type="NCBI Taxonomy" id="412755"/>
    <lineage>
        <taxon>unclassified sequences</taxon>
        <taxon>metagenomes</taxon>
        <taxon>ecological metagenomes</taxon>
    </lineage>
</organism>
<evidence type="ECO:0000313" key="1">
    <source>
        <dbReference type="EMBL" id="KKN01091.1"/>
    </source>
</evidence>
<comment type="caution">
    <text evidence="1">The sequence shown here is derived from an EMBL/GenBank/DDBJ whole genome shotgun (WGS) entry which is preliminary data.</text>
</comment>
<protein>
    <submittedName>
        <fullName evidence="1">Uncharacterized protein</fullName>
    </submittedName>
</protein>
<proteinExistence type="predicted"/>
<name>A0A0F9PJ92_9ZZZZ</name>
<reference evidence="1" key="1">
    <citation type="journal article" date="2015" name="Nature">
        <title>Complex archaea that bridge the gap between prokaryotes and eukaryotes.</title>
        <authorList>
            <person name="Spang A."/>
            <person name="Saw J.H."/>
            <person name="Jorgensen S.L."/>
            <person name="Zaremba-Niedzwiedzka K."/>
            <person name="Martijn J."/>
            <person name="Lind A.E."/>
            <person name="van Eijk R."/>
            <person name="Schleper C."/>
            <person name="Guy L."/>
            <person name="Ettema T.J."/>
        </authorList>
    </citation>
    <scope>NUCLEOTIDE SEQUENCE</scope>
</reference>
<sequence length="122" mass="12875">MSTGANYFEVERKAFDLRTKALLSSAATYTAKVGGASDSFVIDRVIRVDGTSGTALTITVPDGKFYGQRLLVILEVYAATSTVDVSTTTGDDATQMTAAGGYSDLVWMGSTLGWVELSNEAT</sequence>